<dbReference type="InterPro" id="IPR012334">
    <property type="entry name" value="Pectin_lyas_fold"/>
</dbReference>
<evidence type="ECO:0000259" key="1">
    <source>
        <dbReference type="Pfam" id="PF13229"/>
    </source>
</evidence>
<proteinExistence type="predicted"/>
<dbReference type="OrthoDB" id="7200459at2"/>
<dbReference type="RefSeq" id="WP_115668708.1">
    <property type="nucleotide sequence ID" value="NZ_UEYP01000001.1"/>
</dbReference>
<dbReference type="InterPro" id="IPR011050">
    <property type="entry name" value="Pectin_lyase_fold/virulence"/>
</dbReference>
<dbReference type="InterPro" id="IPR039448">
    <property type="entry name" value="Beta_helix"/>
</dbReference>
<dbReference type="Proteomes" id="UP000254764">
    <property type="component" value="Unassembled WGS sequence"/>
</dbReference>
<keyword evidence="3" id="KW-1185">Reference proteome</keyword>
<organism evidence="2 3">
    <name type="scientific">Ciceribacter selenitireducens ATCC BAA-1503</name>
    <dbReference type="NCBI Taxonomy" id="1336235"/>
    <lineage>
        <taxon>Bacteria</taxon>
        <taxon>Pseudomonadati</taxon>
        <taxon>Pseudomonadota</taxon>
        <taxon>Alphaproteobacteria</taxon>
        <taxon>Hyphomicrobiales</taxon>
        <taxon>Rhizobiaceae</taxon>
        <taxon>Ciceribacter</taxon>
    </lineage>
</organism>
<accession>A0A376ACX7</accession>
<protein>
    <recommendedName>
        <fullName evidence="1">Right handed beta helix domain-containing protein</fullName>
    </recommendedName>
</protein>
<dbReference type="EMBL" id="UEYP01000001">
    <property type="protein sequence ID" value="SSC65655.1"/>
    <property type="molecule type" value="Genomic_DNA"/>
</dbReference>
<gene>
    <name evidence="2" type="ORF">RHIZ70_1363</name>
</gene>
<dbReference type="InterPro" id="IPR006626">
    <property type="entry name" value="PbH1"/>
</dbReference>
<sequence length="362" mass="38397">MSETHSPTFVSLVGAGIALFLLAAGAVALSAGSAEAKACPASVYEQLRSPPGAKASPVEISCDVTLDPKDVIARPIAFSGAKASGTTFDCRGGTLGTPDMPISHRRPTVMIRSLQARDGSWSVPKAITVKNCTVIGNMRLAGLGLNGQAEQVRRSSLTSGHTARAQAAAPTAIILDNLDFVAQGTLPLYLGPGVTGVTVSGSRFRGETTATALYLDAESAENRIIDNRFAVKTTRREQVAVDGSARNLISGNVFEDAINGGIFLYRNAGEGGTIRHQPPQYNRIEGNRFHYEGMVRPRPAIWLNQRNGRTTHRLGAPDLPLGSSLDPRDLAKYNVVRGNRISGGWNGLIRNTDPTNEVVGND</sequence>
<feature type="domain" description="Right handed beta helix" evidence="1">
    <location>
        <begin position="142"/>
        <end position="276"/>
    </location>
</feature>
<dbReference type="SMART" id="SM00710">
    <property type="entry name" value="PbH1"/>
    <property type="match status" value="5"/>
</dbReference>
<dbReference type="SUPFAM" id="SSF51126">
    <property type="entry name" value="Pectin lyase-like"/>
    <property type="match status" value="1"/>
</dbReference>
<dbReference type="Gene3D" id="2.160.20.10">
    <property type="entry name" value="Single-stranded right-handed beta-helix, Pectin lyase-like"/>
    <property type="match status" value="1"/>
</dbReference>
<evidence type="ECO:0000313" key="2">
    <source>
        <dbReference type="EMBL" id="SSC65655.1"/>
    </source>
</evidence>
<dbReference type="Pfam" id="PF13229">
    <property type="entry name" value="Beta_helix"/>
    <property type="match status" value="1"/>
</dbReference>
<evidence type="ECO:0000313" key="3">
    <source>
        <dbReference type="Proteomes" id="UP000254764"/>
    </source>
</evidence>
<reference evidence="3" key="1">
    <citation type="submission" date="2018-07" db="EMBL/GenBank/DDBJ databases">
        <authorList>
            <person name="Peiro R."/>
            <person name="Begona"/>
            <person name="Cbmso G."/>
            <person name="Lopez M."/>
            <person name="Gonzalez S."/>
        </authorList>
    </citation>
    <scope>NUCLEOTIDE SEQUENCE [LARGE SCALE GENOMIC DNA]</scope>
</reference>
<name>A0A376ACX7_9HYPH</name>
<dbReference type="AlphaFoldDB" id="A0A376ACX7"/>